<comment type="subcellular location">
    <subcellularLocation>
        <location evidence="1">Nucleus</location>
    </subcellularLocation>
</comment>
<accession>A0AA40JYN3</accession>
<protein>
    <recommendedName>
        <fullName evidence="7">Zn(2)-C6 fungal-type domain-containing protein</fullName>
    </recommendedName>
</protein>
<evidence type="ECO:0000256" key="1">
    <source>
        <dbReference type="ARBA" id="ARBA00004123"/>
    </source>
</evidence>
<comment type="caution">
    <text evidence="8">The sequence shown here is derived from an EMBL/GenBank/DDBJ whole genome shotgun (WGS) entry which is preliminary data.</text>
</comment>
<evidence type="ECO:0000256" key="5">
    <source>
        <dbReference type="ARBA" id="ARBA00023242"/>
    </source>
</evidence>
<dbReference type="InterPro" id="IPR050815">
    <property type="entry name" value="TF_fung"/>
</dbReference>
<proteinExistence type="predicted"/>
<evidence type="ECO:0000256" key="6">
    <source>
        <dbReference type="SAM" id="MobiDB-lite"/>
    </source>
</evidence>
<dbReference type="GO" id="GO:0008270">
    <property type="term" value="F:zinc ion binding"/>
    <property type="evidence" value="ECO:0007669"/>
    <property type="project" value="InterPro"/>
</dbReference>
<gene>
    <name evidence="8" type="ORF">B0T18DRAFT_470723</name>
</gene>
<reference evidence="8" key="1">
    <citation type="submission" date="2023-06" db="EMBL/GenBank/DDBJ databases">
        <title>Genome-scale phylogeny and comparative genomics of the fungal order Sordariales.</title>
        <authorList>
            <consortium name="Lawrence Berkeley National Laboratory"/>
            <person name="Hensen N."/>
            <person name="Bonometti L."/>
            <person name="Westerberg I."/>
            <person name="Brannstrom I.O."/>
            <person name="Guillou S."/>
            <person name="Cros-Aarteil S."/>
            <person name="Calhoun S."/>
            <person name="Haridas S."/>
            <person name="Kuo A."/>
            <person name="Mondo S."/>
            <person name="Pangilinan J."/>
            <person name="Riley R."/>
            <person name="LaButti K."/>
            <person name="Andreopoulos B."/>
            <person name="Lipzen A."/>
            <person name="Chen C."/>
            <person name="Yanf M."/>
            <person name="Daum C."/>
            <person name="Ng V."/>
            <person name="Clum A."/>
            <person name="Steindorff A."/>
            <person name="Ohm R."/>
            <person name="Martin F."/>
            <person name="Silar P."/>
            <person name="Natvig D."/>
            <person name="Lalanne C."/>
            <person name="Gautier V."/>
            <person name="Ament-velasquez S.L."/>
            <person name="Kruys A."/>
            <person name="Hutchinson M.I."/>
            <person name="Powell A.J."/>
            <person name="Barry K."/>
            <person name="Miller A.N."/>
            <person name="Grigoriev I.V."/>
            <person name="Debuchy R."/>
            <person name="Gladieux P."/>
            <person name="Thoren M.H."/>
            <person name="Johannesson H."/>
        </authorList>
    </citation>
    <scope>NUCLEOTIDE SEQUENCE</scope>
    <source>
        <strain evidence="8">SMH3187-1</strain>
    </source>
</reference>
<name>A0AA40JYN3_9PEZI</name>
<dbReference type="PROSITE" id="PS50048">
    <property type="entry name" value="ZN2_CY6_FUNGAL_2"/>
    <property type="match status" value="1"/>
</dbReference>
<evidence type="ECO:0000313" key="8">
    <source>
        <dbReference type="EMBL" id="KAK0740161.1"/>
    </source>
</evidence>
<keyword evidence="2" id="KW-0479">Metal-binding</keyword>
<dbReference type="GO" id="GO:0000981">
    <property type="term" value="F:DNA-binding transcription factor activity, RNA polymerase II-specific"/>
    <property type="evidence" value="ECO:0007669"/>
    <property type="project" value="InterPro"/>
</dbReference>
<dbReference type="InterPro" id="IPR036864">
    <property type="entry name" value="Zn2-C6_fun-type_DNA-bd_sf"/>
</dbReference>
<dbReference type="Pfam" id="PF04082">
    <property type="entry name" value="Fungal_trans"/>
    <property type="match status" value="1"/>
</dbReference>
<dbReference type="CDD" id="cd00067">
    <property type="entry name" value="GAL4"/>
    <property type="match status" value="1"/>
</dbReference>
<dbReference type="Pfam" id="PF00172">
    <property type="entry name" value="Zn_clus"/>
    <property type="match status" value="1"/>
</dbReference>
<dbReference type="InterPro" id="IPR001138">
    <property type="entry name" value="Zn2Cys6_DnaBD"/>
</dbReference>
<dbReference type="GO" id="GO:0006351">
    <property type="term" value="P:DNA-templated transcription"/>
    <property type="evidence" value="ECO:0007669"/>
    <property type="project" value="InterPro"/>
</dbReference>
<dbReference type="GO" id="GO:0005634">
    <property type="term" value="C:nucleus"/>
    <property type="evidence" value="ECO:0007669"/>
    <property type="project" value="UniProtKB-SubCell"/>
</dbReference>
<dbReference type="InterPro" id="IPR007219">
    <property type="entry name" value="XnlR_reg_dom"/>
</dbReference>
<dbReference type="Proteomes" id="UP001172155">
    <property type="component" value="Unassembled WGS sequence"/>
</dbReference>
<dbReference type="PROSITE" id="PS00463">
    <property type="entry name" value="ZN2_CY6_FUNGAL_1"/>
    <property type="match status" value="1"/>
</dbReference>
<evidence type="ECO:0000256" key="4">
    <source>
        <dbReference type="ARBA" id="ARBA00023163"/>
    </source>
</evidence>
<feature type="region of interest" description="Disordered" evidence="6">
    <location>
        <begin position="1"/>
        <end position="27"/>
    </location>
</feature>
<keyword evidence="3" id="KW-0805">Transcription regulation</keyword>
<evidence type="ECO:0000313" key="9">
    <source>
        <dbReference type="Proteomes" id="UP001172155"/>
    </source>
</evidence>
<feature type="domain" description="Zn(2)-C6 fungal-type" evidence="7">
    <location>
        <begin position="29"/>
        <end position="59"/>
    </location>
</feature>
<dbReference type="SMART" id="SM00066">
    <property type="entry name" value="GAL4"/>
    <property type="match status" value="1"/>
</dbReference>
<evidence type="ECO:0000256" key="3">
    <source>
        <dbReference type="ARBA" id="ARBA00023015"/>
    </source>
</evidence>
<keyword evidence="4" id="KW-0804">Transcription</keyword>
<evidence type="ECO:0000259" key="7">
    <source>
        <dbReference type="PROSITE" id="PS50048"/>
    </source>
</evidence>
<organism evidence="8 9">
    <name type="scientific">Schizothecium vesticola</name>
    <dbReference type="NCBI Taxonomy" id="314040"/>
    <lineage>
        <taxon>Eukaryota</taxon>
        <taxon>Fungi</taxon>
        <taxon>Dikarya</taxon>
        <taxon>Ascomycota</taxon>
        <taxon>Pezizomycotina</taxon>
        <taxon>Sordariomycetes</taxon>
        <taxon>Sordariomycetidae</taxon>
        <taxon>Sordariales</taxon>
        <taxon>Schizotheciaceae</taxon>
        <taxon>Schizothecium</taxon>
    </lineage>
</organism>
<keyword evidence="9" id="KW-1185">Reference proteome</keyword>
<dbReference type="GO" id="GO:0003677">
    <property type="term" value="F:DNA binding"/>
    <property type="evidence" value="ECO:0007669"/>
    <property type="project" value="InterPro"/>
</dbReference>
<dbReference type="CDD" id="cd12148">
    <property type="entry name" value="fungal_TF_MHR"/>
    <property type="match status" value="1"/>
</dbReference>
<dbReference type="PANTHER" id="PTHR47338:SF10">
    <property type="entry name" value="TRANSCRIPTION FACTOR DOMAIN-CONTAINING PROTEIN-RELATED"/>
    <property type="match status" value="1"/>
</dbReference>
<dbReference type="SMART" id="SM00906">
    <property type="entry name" value="Fungal_trans"/>
    <property type="match status" value="1"/>
</dbReference>
<dbReference type="Gene3D" id="4.10.240.10">
    <property type="entry name" value="Zn(2)-C6 fungal-type DNA-binding domain"/>
    <property type="match status" value="1"/>
</dbReference>
<dbReference type="EMBL" id="JAUKUD010000006">
    <property type="protein sequence ID" value="KAK0740161.1"/>
    <property type="molecule type" value="Genomic_DNA"/>
</dbReference>
<dbReference type="PANTHER" id="PTHR47338">
    <property type="entry name" value="ZN(II)2CYS6 TRANSCRIPTION FACTOR (EUROFUNG)-RELATED"/>
    <property type="match status" value="1"/>
</dbReference>
<dbReference type="AlphaFoldDB" id="A0AA40JYN3"/>
<sequence length="682" mass="72980">MEAQDLPQGQGRGRGEYQNPGSTLTGQLSCTQCRSRKLRCDRKRPRCDRCLEKNESCTYPESRQRGLGRRKTVRDLEERVEELEGLLRAANIGAAAHGAEQDESLLGVDAQLPSFPLSDLPFEEPPSALPAGPAAGELVGLGLFEQLPSFDLVDTLTALFFQSIHAGAPMLHRATYTAAVRLPPHMRPPMCLQYIVMASAAATSPAYRHLSEPFYQRARVYAEADELRGQGEVFTTVAHVQSWCLISAYECHVHAIFTRASTSLCRAVRIAQMLKLYQLDSQKAAHLLGSSLPPPRSYVEAEERRRTWWVVFMADRYLTSTTGWPSLIDERHVRTNLPSAEPVFASGTENPYPTSLSDGLGRLEQGLGEQISPFAIRILAANELLHALGHSAEGSVQDPSGRDPNSTHWHRHREIDTNLATLTHLLPESFDLARNPRSLDTVLVHICTAMGALHLHRPFVQTLGSFNTRLLPAAQTILSVLRAAAAANFVATAIRNPLVPFAAYMAASVLLTDCLQPVSGDENQSSEDGLEYLANILVSFAGRSPLVKANMLQLAADLQRVGRGWLMERALATGESGDMEGVQILAGGGMGMGVMLFCPALSPASGGDGGQGAWGSLGGIGGIWSLGGGGGSGLAGGSNESVLAGLSDVGLPGSAGSAVLQAGSSDGLFTQLSTMGLQGFMP</sequence>
<keyword evidence="5" id="KW-0539">Nucleus</keyword>
<evidence type="ECO:0000256" key="2">
    <source>
        <dbReference type="ARBA" id="ARBA00022723"/>
    </source>
</evidence>
<dbReference type="SUPFAM" id="SSF57701">
    <property type="entry name" value="Zn2/Cys6 DNA-binding domain"/>
    <property type="match status" value="1"/>
</dbReference>